<proteinExistence type="predicted"/>
<dbReference type="AlphaFoldDB" id="A0AAV7RDY2"/>
<reference evidence="1" key="1">
    <citation type="journal article" date="2022" name="bioRxiv">
        <title>Sequencing and chromosome-scale assembly of the giantPleurodeles waltlgenome.</title>
        <authorList>
            <person name="Brown T."/>
            <person name="Elewa A."/>
            <person name="Iarovenko S."/>
            <person name="Subramanian E."/>
            <person name="Araus A.J."/>
            <person name="Petzold A."/>
            <person name="Susuki M."/>
            <person name="Suzuki K.-i.T."/>
            <person name="Hayashi T."/>
            <person name="Toyoda A."/>
            <person name="Oliveira C."/>
            <person name="Osipova E."/>
            <person name="Leigh N.D."/>
            <person name="Simon A."/>
            <person name="Yun M.H."/>
        </authorList>
    </citation>
    <scope>NUCLEOTIDE SEQUENCE</scope>
    <source>
        <strain evidence="1">20211129_DDA</strain>
        <tissue evidence="1">Liver</tissue>
    </source>
</reference>
<comment type="caution">
    <text evidence="1">The sequence shown here is derived from an EMBL/GenBank/DDBJ whole genome shotgun (WGS) entry which is preliminary data.</text>
</comment>
<organism evidence="1 2">
    <name type="scientific">Pleurodeles waltl</name>
    <name type="common">Iberian ribbed newt</name>
    <dbReference type="NCBI Taxonomy" id="8319"/>
    <lineage>
        <taxon>Eukaryota</taxon>
        <taxon>Metazoa</taxon>
        <taxon>Chordata</taxon>
        <taxon>Craniata</taxon>
        <taxon>Vertebrata</taxon>
        <taxon>Euteleostomi</taxon>
        <taxon>Amphibia</taxon>
        <taxon>Batrachia</taxon>
        <taxon>Caudata</taxon>
        <taxon>Salamandroidea</taxon>
        <taxon>Salamandridae</taxon>
        <taxon>Pleurodelinae</taxon>
        <taxon>Pleurodeles</taxon>
    </lineage>
</organism>
<name>A0AAV7RDY2_PLEWA</name>
<keyword evidence="2" id="KW-1185">Reference proteome</keyword>
<dbReference type="Proteomes" id="UP001066276">
    <property type="component" value="Chromosome 5"/>
</dbReference>
<evidence type="ECO:0000313" key="1">
    <source>
        <dbReference type="EMBL" id="KAJ1151011.1"/>
    </source>
</evidence>
<evidence type="ECO:0000313" key="2">
    <source>
        <dbReference type="Proteomes" id="UP001066276"/>
    </source>
</evidence>
<accession>A0AAV7RDY2</accession>
<dbReference type="EMBL" id="JANPWB010000009">
    <property type="protein sequence ID" value="KAJ1151011.1"/>
    <property type="molecule type" value="Genomic_DNA"/>
</dbReference>
<gene>
    <name evidence="1" type="ORF">NDU88_003798</name>
</gene>
<protein>
    <submittedName>
        <fullName evidence="1">Uncharacterized protein</fullName>
    </submittedName>
</protein>
<sequence length="69" mass="7705">MPPKGTKTVLPALRGKQTKPRGVRSSGIIDKPKLQREVKWGAPEKVRKKSPVNTKLNLAPLDKLLKRKP</sequence>